<gene>
    <name evidence="12" type="ORF">AJ80_05157</name>
</gene>
<keyword evidence="6" id="KW-0012">Acyltransferase</keyword>
<dbReference type="OrthoDB" id="329835at2759"/>
<dbReference type="Pfam" id="PF00755">
    <property type="entry name" value="Carn_acyltransf"/>
    <property type="match status" value="1"/>
</dbReference>
<reference evidence="12 13" key="1">
    <citation type="submission" date="2017-10" db="EMBL/GenBank/DDBJ databases">
        <title>Comparative genomics in systemic dimorphic fungi from Ajellomycetaceae.</title>
        <authorList>
            <person name="Munoz J.F."/>
            <person name="Mcewen J.G."/>
            <person name="Clay O.K."/>
            <person name="Cuomo C.A."/>
        </authorList>
    </citation>
    <scope>NUCLEOTIDE SEQUENCE [LARGE SCALE GENOMIC DNA]</scope>
    <source>
        <strain evidence="12 13">UAMH7299</strain>
    </source>
</reference>
<evidence type="ECO:0000256" key="7">
    <source>
        <dbReference type="PROSITE-ProRule" id="PRU01363"/>
    </source>
</evidence>
<dbReference type="InterPro" id="IPR013968">
    <property type="entry name" value="PKS_KR"/>
</dbReference>
<dbReference type="GO" id="GO:0016491">
    <property type="term" value="F:oxidoreductase activity"/>
    <property type="evidence" value="ECO:0007669"/>
    <property type="project" value="InterPro"/>
</dbReference>
<evidence type="ECO:0000256" key="1">
    <source>
        <dbReference type="ARBA" id="ARBA00022450"/>
    </source>
</evidence>
<dbReference type="InterPro" id="IPR057326">
    <property type="entry name" value="KR_dom"/>
</dbReference>
<feature type="domain" description="PKS/mFAS DH" evidence="11">
    <location>
        <begin position="955"/>
        <end position="1281"/>
    </location>
</feature>
<dbReference type="InterPro" id="IPR029063">
    <property type="entry name" value="SAM-dependent_MTases_sf"/>
</dbReference>
<dbReference type="PROSITE" id="PS52019">
    <property type="entry name" value="PKS_MFAS_DH"/>
    <property type="match status" value="1"/>
</dbReference>
<dbReference type="InterPro" id="IPR013217">
    <property type="entry name" value="Methyltransf_12"/>
</dbReference>
<evidence type="ECO:0000256" key="3">
    <source>
        <dbReference type="ARBA" id="ARBA00022679"/>
    </source>
</evidence>
<dbReference type="FunFam" id="3.40.50.720:FF:000209">
    <property type="entry name" value="Polyketide synthase Pks12"/>
    <property type="match status" value="1"/>
</dbReference>
<keyword evidence="4" id="KW-0521">NADP</keyword>
<name>A0A2B7Y628_POLH7</name>
<dbReference type="Gene3D" id="3.40.47.10">
    <property type="match status" value="1"/>
</dbReference>
<dbReference type="InterPro" id="IPR016035">
    <property type="entry name" value="Acyl_Trfase/lysoPLipase"/>
</dbReference>
<dbReference type="SUPFAM" id="SSF47336">
    <property type="entry name" value="ACP-like"/>
    <property type="match status" value="1"/>
</dbReference>
<comment type="caution">
    <text evidence="12">The sequence shown here is derived from an EMBL/GenBank/DDBJ whole genome shotgun (WGS) entry which is preliminary data.</text>
</comment>
<dbReference type="InterPro" id="IPR049900">
    <property type="entry name" value="PKS_mFAS_DH"/>
</dbReference>
<dbReference type="SMART" id="SM00829">
    <property type="entry name" value="PKS_ER"/>
    <property type="match status" value="1"/>
</dbReference>
<evidence type="ECO:0000256" key="2">
    <source>
        <dbReference type="ARBA" id="ARBA00022553"/>
    </source>
</evidence>
<evidence type="ECO:0000313" key="13">
    <source>
        <dbReference type="Proteomes" id="UP000224634"/>
    </source>
</evidence>
<dbReference type="InterPro" id="IPR013154">
    <property type="entry name" value="ADH-like_N"/>
</dbReference>
<dbReference type="InterPro" id="IPR039551">
    <property type="entry name" value="Cho/carn_acyl_trans"/>
</dbReference>
<dbReference type="SUPFAM" id="SSF50129">
    <property type="entry name" value="GroES-like"/>
    <property type="match status" value="1"/>
</dbReference>
<dbReference type="SMART" id="SM00823">
    <property type="entry name" value="PKS_PP"/>
    <property type="match status" value="1"/>
</dbReference>
<dbReference type="Gene3D" id="1.10.1200.10">
    <property type="entry name" value="ACP-like"/>
    <property type="match status" value="1"/>
</dbReference>
<dbReference type="GO" id="GO:1901336">
    <property type="term" value="P:lactone biosynthetic process"/>
    <property type="evidence" value="ECO:0007669"/>
    <property type="project" value="UniProtKB-ARBA"/>
</dbReference>
<keyword evidence="2" id="KW-0597">Phosphoprotein</keyword>
<dbReference type="Pfam" id="PF00698">
    <property type="entry name" value="Acyl_transf_1"/>
    <property type="match status" value="1"/>
</dbReference>
<organism evidence="12 13">
    <name type="scientific">Polytolypa hystricis (strain UAMH7299)</name>
    <dbReference type="NCBI Taxonomy" id="1447883"/>
    <lineage>
        <taxon>Eukaryota</taxon>
        <taxon>Fungi</taxon>
        <taxon>Dikarya</taxon>
        <taxon>Ascomycota</taxon>
        <taxon>Pezizomycotina</taxon>
        <taxon>Eurotiomycetes</taxon>
        <taxon>Eurotiomycetidae</taxon>
        <taxon>Onygenales</taxon>
        <taxon>Onygenales incertae sedis</taxon>
        <taxon>Polytolypa</taxon>
    </lineage>
</organism>
<dbReference type="InterPro" id="IPR036736">
    <property type="entry name" value="ACP-like_sf"/>
</dbReference>
<dbReference type="Gene3D" id="3.10.129.110">
    <property type="entry name" value="Polyketide synthase dehydratase"/>
    <property type="match status" value="1"/>
</dbReference>
<feature type="region of interest" description="N-terminal hotdog fold" evidence="7">
    <location>
        <begin position="955"/>
        <end position="1095"/>
    </location>
</feature>
<feature type="domain" description="Carrier" evidence="9">
    <location>
        <begin position="2479"/>
        <end position="2557"/>
    </location>
</feature>
<feature type="domain" description="Ketosynthase family 3 (KS3)" evidence="10">
    <location>
        <begin position="5"/>
        <end position="431"/>
    </location>
</feature>
<dbReference type="Pfam" id="PF00109">
    <property type="entry name" value="ketoacyl-synt"/>
    <property type="match status" value="1"/>
</dbReference>
<dbReference type="SUPFAM" id="SSF55048">
    <property type="entry name" value="Probable ACP-binding domain of malonyl-CoA ACP transacylase"/>
    <property type="match status" value="1"/>
</dbReference>
<dbReference type="SMART" id="SM00826">
    <property type="entry name" value="PKS_DH"/>
    <property type="match status" value="1"/>
</dbReference>
<dbReference type="InterPro" id="IPR011032">
    <property type="entry name" value="GroES-like_sf"/>
</dbReference>
<dbReference type="SUPFAM" id="SSF52777">
    <property type="entry name" value="CoA-dependent acyltransferases"/>
    <property type="match status" value="2"/>
</dbReference>
<dbReference type="Gene3D" id="3.30.70.3290">
    <property type="match status" value="1"/>
</dbReference>
<dbReference type="InterPro" id="IPR042104">
    <property type="entry name" value="PKS_dehydratase_sf"/>
</dbReference>
<dbReference type="FunFam" id="3.40.47.10:FF:000019">
    <property type="entry name" value="Polyketide synthase type I"/>
    <property type="match status" value="1"/>
</dbReference>
<dbReference type="SUPFAM" id="SSF51735">
    <property type="entry name" value="NAD(P)-binding Rossmann-fold domains"/>
    <property type="match status" value="2"/>
</dbReference>
<dbReference type="PANTHER" id="PTHR43775">
    <property type="entry name" value="FATTY ACID SYNTHASE"/>
    <property type="match status" value="1"/>
</dbReference>
<evidence type="ECO:0000259" key="9">
    <source>
        <dbReference type="PROSITE" id="PS50075"/>
    </source>
</evidence>
<dbReference type="Pfam" id="PF08242">
    <property type="entry name" value="Methyltransf_12"/>
    <property type="match status" value="1"/>
</dbReference>
<dbReference type="InterPro" id="IPR016036">
    <property type="entry name" value="Malonyl_transacylase_ACP-bd"/>
</dbReference>
<dbReference type="Pfam" id="PF13602">
    <property type="entry name" value="ADH_zinc_N_2"/>
    <property type="match status" value="1"/>
</dbReference>
<dbReference type="Pfam" id="PF08240">
    <property type="entry name" value="ADH_N"/>
    <property type="match status" value="1"/>
</dbReference>
<dbReference type="PROSITE" id="PS52004">
    <property type="entry name" value="KS3_2"/>
    <property type="match status" value="1"/>
</dbReference>
<dbReference type="GO" id="GO:0004312">
    <property type="term" value="F:fatty acid synthase activity"/>
    <property type="evidence" value="ECO:0007669"/>
    <property type="project" value="TreeGrafter"/>
</dbReference>
<accession>A0A2B7Y628</accession>
<dbReference type="Gene3D" id="3.40.366.10">
    <property type="entry name" value="Malonyl-Coenzyme A Acyl Carrier Protein, domain 2"/>
    <property type="match status" value="1"/>
</dbReference>
<dbReference type="Pfam" id="PF02801">
    <property type="entry name" value="Ketoacyl-synt_C"/>
    <property type="match status" value="1"/>
</dbReference>
<dbReference type="Gene3D" id="3.40.50.720">
    <property type="entry name" value="NAD(P)-binding Rossmann-like Domain"/>
    <property type="match status" value="1"/>
</dbReference>
<dbReference type="Gene3D" id="3.90.180.10">
    <property type="entry name" value="Medium-chain alcohol dehydrogenases, catalytic domain"/>
    <property type="match status" value="1"/>
</dbReference>
<dbReference type="Proteomes" id="UP000224634">
    <property type="component" value="Unassembled WGS sequence"/>
</dbReference>
<dbReference type="InterPro" id="IPR020806">
    <property type="entry name" value="PKS_PP-bd"/>
</dbReference>
<dbReference type="Pfam" id="PF23297">
    <property type="entry name" value="ACP_SdgA_C"/>
    <property type="match status" value="1"/>
</dbReference>
<dbReference type="InterPro" id="IPR014043">
    <property type="entry name" value="Acyl_transferase_dom"/>
</dbReference>
<dbReference type="Gene3D" id="3.40.50.150">
    <property type="entry name" value="Vaccinia Virus protein VP39"/>
    <property type="match status" value="1"/>
</dbReference>
<sequence>MADIPIPIAVIGIGCRLPGGANTPEALWRMLAEGRDGWAEVPTDRFNWRSFLHPDAEMQGMHNHRGGHFLSQDISAFDSSFFNIPPFECEAIDPQQRIQLEVAYESLENAGVSIDRIRGSNTAVYVATFSQDYAQMQFKDLDDLPKYHMTGTGTAIMSNRISYVFDLKGPSMSIDTGCSGGLVAIHQACQSLRSGECEMALAGGVNLLLSPDLMIPMSLMHILNDDGKCYSFDTRGSGYGRGEGAAMVVLKRLDDAIRDGDNIRAVIRNTGVNHDGLTPGITLPSRQAQRSLIQSVYQRAGLDPRDTAYVEAHGTGTAVGDDEEISAIQSLFAESQGARTNPLYVGTIKPNIGHLESASGIVGFIKAVLMLEKGMIPPNLNLRTLKKSLKLDKSKIIIPSQLEHWPMGSSRRVSLNSFGYGGTNGHAILEAADCSTRAHAAGKFSNHLNGCSRTHINGHMPAPVNGLSMARSGTLSDEHDTGSPQVLVLTAKSEKSLTKAAENLCEWISSKLDQPDSHDQLLVDLAHSLISRRSLMQWRHSFTACSLRQALSSLNSKLRSPVRSATNNRIVFLFTGQGAQWFAMGRELMATSSIYRESMNKSDQILAGLGAPWSVVEELSKDKQHSRINASEFAQPATTAVQIALVDLLRSIGVKPDIVLGHSSGEIAAAYAAGGLSQHAALMVAYHRGALARLSRKGAMLAVGLGEEDVLPYLSKLKSGVAVVACSNSSSSSTISGDPDAIAELHHNLDAESIFARQLKVTTAYHSHHTLDIADDYLRSLHDLEFGMVNASVKFVSTVTGAEMSVGFGPKYWVQNLVSKVKFHDAMKYVCDSLHNSARSPLAPPTAVFVELGPHNALAGPIRQGALETALASNFFSFCALSRNSNAVTTFLELSSRLFERGCQIDLASANLLARPSQSQQVLSDLPPYAWDHSNHHWHESRLSKAHRFRQFPYHDLLGVRIVSSTSLQPVWRHVFTVKSLPWLREHTIDDVIIFPAAAYMCMAIEAIRQVVLGGDEVNSQPISKYVLKDVAFVNALMIPDTSIQIEIQIIFNPIGNAPDKMGSKWWRFQVVSVSSEGVSVDHCRGRIMAKLPTTKNAVEDVDEDSYVDAGQSARLDRMRTNCFKSIDCASLYSDLKSRGNYYGPNFACAKVLNLDDNSDDALGTVIIPNAVECMPARFSQPHVIHPGTLDALLHAPIPLFNRRQDSRSVMAIGIGELSISANMPSAPDTKLTTASSLSYVRSGSAAAEISVFQTGENGKDDLLIHIVEAELRATGRSDEENSWRDMSYQMKWDLDVTQATSAAFTASDEDTTAEELAQEQKFHCLNRAAAIYIQSCLHILSQSNLRELSGHHGHLFNWMNRFYKSGEYENLVSDIQSPEAAESVIQLAQESGVEGAMLCRVGAKLPEILTGHVDPLALMIEDDLLYRLYADDASTRCYAHMVRYMQSAVFKDPNMKILELGAGTGGATVPLLQALNRNGTLPIQRYDFTDVSAGFFERSKAKLQEWSNYIQFKKLDIQEDLPQQGFEEASYDIIIASNVLHVANYIDASLSQVRSLLKPGGRLLMIETTRVVPFYNTFLGVLPGWWGGVNDGRTDAPILTVDQWGAALLRTGFNGIDISAKDFEGPAQRSAMLVSTAVANIDKVVSGVTTIPVRLILCPTWLRQPPAFVVRLSHVIQKMGLDVSMGALDTEVSISRDVLYIMLDDGAKPMLTTHSPTLFAKITKFLVNSSRMVWISAQEDGLTTVNPEKGLITGVARVARGENQLLKLVTMNIQEDIRQGFECVVAKVVDVIMSGFYEPEGYLSNELEYVYRDGQLYIPRLVLDTKINQHVRHAAGEQKTELQPFHQLGRPLRLQVHHSGLLEKLHFVDYELEALADSDIEIQVEACGINFKDVLISLGQVRKPIPMGGEYAGTVVKVSPSLHDRFKVGDRVCGFGATAYASRVQINASTACHIPSNMSFVEGASIPAAFCTAHLALVDIAKLERNQSVLIHSAAGAVGQAALRIAQNIGAKIYATVGNDDKRQLLIDEFGIPAAHIFSSKNGAFKMAIRRLTEDRGVDVILNSLSGELLQDSWECIASFGTFVELGKSDAHNKTSLSMAPFDRNITFASVDLSLMQQRRPEKTGKLLADVMEKFESGTYSLINPVTTMPLTDIEDAFRLIQSRKHVGKIVLEANSATMVKALAQAPASLQLNENATYLIAGGLGGLGLEITQFMVDHGAKSIVLLSRRGLGDAGKQDLQRKFAPAGAKVAVFSCDITNLASLKETISTCARSMPPIKGVIQASMVLRDRVLSQMDLDEFQAAIHPKVTGTQTLIKALESENLDFFLMLSSGASIIGNLSQANYAAGNAFMDTLADSAQASGIPFLSLNLGPISDAGAVATSTRLKQILIRQGYVLLKLKELLASIKYSMTKEARQDECKQIILGFDHRSLLESDNQYSLQNPMFCHLLRSQDSHVVSTNGDVVQSLETAIAAAEGIEQVENIIAEAIARKISTLVAVSYDEIDLQQRVVEFGLDSLVVIELKNWVKQEFQATLQASEISDAPHILSLASTVASKSGLVANTFHCADGNADNHDKSDPPPTNGASRDDAEASGPILQRKQPLPGLDESLDQYLEAVQPVLTDEEYALTLSHVREFRKPGGFGHILQARLSQLANDPQVDNWQAELYARRAYLRDRVALVPRWNFFGTHFISHLPHSPAQRAAVISTAAYQFKQKLEAGELRYELVNDQPIGMELYNWFFNATRKPCLQEDKMMKFPGNDYLVAFRRGHVYKIPLHDAHGPVSYHKLKGMFQGILDTSQKPVSWAGVLTADGRDSWAQVRKLLKRASPENKLWLRTIEAAAFVISLDEARPLNAAERGQQFLHANGFNRWSDKTVQFAVCDNGVSATIGEHAMLDGVVIRRLNDHITAAIMELQPDTFDNLTDVSNGEAIQPVEGFAFQTTAVLDEHIFRVRSQVDNAVSRYEFAAFDLRTVNSAFFRQHKCPPKSGMQLAIQLAVRKHFGYNPTAFEPVSLSHFLKGRVELNHVLWSEVAEFCAAASPSSSEPLSNNSALRTLFFEGVKAHAKNLVRASRGYGIDRHLLCLEWSIQEGEIAPALFSSPLYKKGRNSLVMTDCLSTGALECGAVQPDPGSFWIHFEPEEDRVRFSIWGPTGETGNFQKLVEESVEQVRAILES</sequence>
<dbReference type="InterPro" id="IPR020807">
    <property type="entry name" value="PKS_DH"/>
</dbReference>
<dbReference type="CDD" id="cd05195">
    <property type="entry name" value="enoyl_red"/>
    <property type="match status" value="1"/>
</dbReference>
<evidence type="ECO:0000313" key="12">
    <source>
        <dbReference type="EMBL" id="PGH16655.1"/>
    </source>
</evidence>
<dbReference type="InterPro" id="IPR036291">
    <property type="entry name" value="NAD(P)-bd_dom_sf"/>
</dbReference>
<dbReference type="PROSITE" id="PS50075">
    <property type="entry name" value="CARRIER"/>
    <property type="match status" value="1"/>
</dbReference>
<feature type="active site" description="Proton donor; for dehydratase activity" evidence="7">
    <location>
        <position position="1191"/>
    </location>
</feature>
<dbReference type="InterPro" id="IPR042231">
    <property type="entry name" value="Cho/carn_acyl_trans_2"/>
</dbReference>
<evidence type="ECO:0000256" key="5">
    <source>
        <dbReference type="ARBA" id="ARBA00023268"/>
    </source>
</evidence>
<dbReference type="SUPFAM" id="SSF53901">
    <property type="entry name" value="Thiolase-like"/>
    <property type="match status" value="1"/>
</dbReference>
<dbReference type="CDD" id="cd02440">
    <property type="entry name" value="AdoMet_MTases"/>
    <property type="match status" value="1"/>
</dbReference>
<evidence type="ECO:0000256" key="8">
    <source>
        <dbReference type="SAM" id="MobiDB-lite"/>
    </source>
</evidence>
<evidence type="ECO:0000256" key="4">
    <source>
        <dbReference type="ARBA" id="ARBA00022857"/>
    </source>
</evidence>
<dbReference type="Gene3D" id="3.30.559.10">
    <property type="entry name" value="Chloramphenicol acetyltransferase-like domain"/>
    <property type="match status" value="1"/>
</dbReference>
<dbReference type="SUPFAM" id="SSF53335">
    <property type="entry name" value="S-adenosyl-L-methionine-dependent methyltransferases"/>
    <property type="match status" value="1"/>
</dbReference>
<dbReference type="InterPro" id="IPR014031">
    <property type="entry name" value="Ketoacyl_synth_C"/>
</dbReference>
<dbReference type="InterPro" id="IPR050091">
    <property type="entry name" value="PKS_NRPS_Biosynth_Enz"/>
</dbReference>
<dbReference type="Pfam" id="PF21089">
    <property type="entry name" value="PKS_DH_N"/>
    <property type="match status" value="1"/>
</dbReference>
<protein>
    <submittedName>
        <fullName evidence="12">Uncharacterized protein</fullName>
    </submittedName>
</protein>
<keyword evidence="5" id="KW-0511">Multifunctional enzyme</keyword>
<dbReference type="PANTHER" id="PTHR43775:SF22">
    <property type="entry name" value="SYNTHASE, PUTATIVE (JCVI)-RELATED"/>
    <property type="match status" value="1"/>
</dbReference>
<evidence type="ECO:0000259" key="10">
    <source>
        <dbReference type="PROSITE" id="PS52004"/>
    </source>
</evidence>
<dbReference type="CDD" id="cd00833">
    <property type="entry name" value="PKS"/>
    <property type="match status" value="1"/>
</dbReference>
<dbReference type="STRING" id="1447883.A0A2B7Y628"/>
<dbReference type="InterPro" id="IPR009081">
    <property type="entry name" value="PP-bd_ACP"/>
</dbReference>
<dbReference type="InterPro" id="IPR001227">
    <property type="entry name" value="Ac_transferase_dom_sf"/>
</dbReference>
<dbReference type="SMART" id="SM00825">
    <property type="entry name" value="PKS_KS"/>
    <property type="match status" value="1"/>
</dbReference>
<dbReference type="InterPro" id="IPR014030">
    <property type="entry name" value="Ketoacyl_synth_N"/>
</dbReference>
<feature type="region of interest" description="Disordered" evidence="8">
    <location>
        <begin position="2570"/>
        <end position="2603"/>
    </location>
</feature>
<dbReference type="InterPro" id="IPR049552">
    <property type="entry name" value="PKS_DH_N"/>
</dbReference>
<dbReference type="InterPro" id="IPR023213">
    <property type="entry name" value="CAT-like_dom_sf"/>
</dbReference>
<dbReference type="Gene3D" id="3.30.559.70">
    <property type="entry name" value="Choline/Carnitine o-acyltransferase, domain 2"/>
    <property type="match status" value="1"/>
</dbReference>
<dbReference type="InterPro" id="IPR049551">
    <property type="entry name" value="PKS_DH_C"/>
</dbReference>
<dbReference type="SUPFAM" id="SSF52151">
    <property type="entry name" value="FabD/lysophospholipase-like"/>
    <property type="match status" value="1"/>
</dbReference>
<evidence type="ECO:0000259" key="11">
    <source>
        <dbReference type="PROSITE" id="PS52019"/>
    </source>
</evidence>
<feature type="active site" description="Proton acceptor; for dehydratase activity" evidence="7">
    <location>
        <position position="987"/>
    </location>
</feature>
<dbReference type="InterPro" id="IPR020841">
    <property type="entry name" value="PKS_Beta-ketoAc_synthase_dom"/>
</dbReference>
<dbReference type="Pfam" id="PF08659">
    <property type="entry name" value="KR"/>
    <property type="match status" value="1"/>
</dbReference>
<dbReference type="InterPro" id="IPR016039">
    <property type="entry name" value="Thiolase-like"/>
</dbReference>
<dbReference type="GO" id="GO:0044550">
    <property type="term" value="P:secondary metabolite biosynthetic process"/>
    <property type="evidence" value="ECO:0007669"/>
    <property type="project" value="UniProtKB-ARBA"/>
</dbReference>
<keyword evidence="1" id="KW-0596">Phosphopantetheine</keyword>
<dbReference type="SMART" id="SM00822">
    <property type="entry name" value="PKS_KR"/>
    <property type="match status" value="1"/>
</dbReference>
<keyword evidence="13" id="KW-1185">Reference proteome</keyword>
<dbReference type="EMBL" id="PDNA01000072">
    <property type="protein sequence ID" value="PGH16655.1"/>
    <property type="molecule type" value="Genomic_DNA"/>
</dbReference>
<feature type="region of interest" description="C-terminal hotdog fold" evidence="7">
    <location>
        <begin position="1124"/>
        <end position="1281"/>
    </location>
</feature>
<dbReference type="SMART" id="SM00827">
    <property type="entry name" value="PKS_AT"/>
    <property type="match status" value="1"/>
</dbReference>
<dbReference type="GO" id="GO:0006633">
    <property type="term" value="P:fatty acid biosynthetic process"/>
    <property type="evidence" value="ECO:0007669"/>
    <property type="project" value="TreeGrafter"/>
</dbReference>
<dbReference type="Pfam" id="PF14765">
    <property type="entry name" value="PS-DH"/>
    <property type="match status" value="1"/>
</dbReference>
<proteinExistence type="predicted"/>
<evidence type="ECO:0000256" key="6">
    <source>
        <dbReference type="ARBA" id="ARBA00023315"/>
    </source>
</evidence>
<keyword evidence="3" id="KW-0808">Transferase</keyword>
<dbReference type="GO" id="GO:0031177">
    <property type="term" value="F:phosphopantetheine binding"/>
    <property type="evidence" value="ECO:0007669"/>
    <property type="project" value="InterPro"/>
</dbReference>
<dbReference type="InterPro" id="IPR020843">
    <property type="entry name" value="ER"/>
</dbReference>